<dbReference type="SUPFAM" id="SSF53474">
    <property type="entry name" value="alpha/beta-Hydrolases"/>
    <property type="match status" value="1"/>
</dbReference>
<dbReference type="PANTHER" id="PTHR48098:SF1">
    <property type="entry name" value="DIACYLGLYCEROL ACYLTRANSFERASE_MYCOLYLTRANSFERASE AG85A"/>
    <property type="match status" value="1"/>
</dbReference>
<dbReference type="PANTHER" id="PTHR48098">
    <property type="entry name" value="ENTEROCHELIN ESTERASE-RELATED"/>
    <property type="match status" value="1"/>
</dbReference>
<name>A0AAE5H1W3_CLOBE</name>
<dbReference type="Proteomes" id="UP000822184">
    <property type="component" value="Unassembled WGS sequence"/>
</dbReference>
<comment type="caution">
    <text evidence="1">The sequence shown here is derived from an EMBL/GenBank/DDBJ whole genome shotgun (WGS) entry which is preliminary data.</text>
</comment>
<organism evidence="1 2">
    <name type="scientific">Clostridium beijerinckii</name>
    <name type="common">Clostridium MP</name>
    <dbReference type="NCBI Taxonomy" id="1520"/>
    <lineage>
        <taxon>Bacteria</taxon>
        <taxon>Bacillati</taxon>
        <taxon>Bacillota</taxon>
        <taxon>Clostridia</taxon>
        <taxon>Eubacteriales</taxon>
        <taxon>Clostridiaceae</taxon>
        <taxon>Clostridium</taxon>
    </lineage>
</organism>
<dbReference type="EMBL" id="JABTDW010000001">
    <property type="protein sequence ID" value="NSB12524.1"/>
    <property type="molecule type" value="Genomic_DNA"/>
</dbReference>
<proteinExistence type="predicted"/>
<dbReference type="GO" id="GO:0016787">
    <property type="term" value="F:hydrolase activity"/>
    <property type="evidence" value="ECO:0007669"/>
    <property type="project" value="UniProtKB-KW"/>
</dbReference>
<reference evidence="1" key="1">
    <citation type="submission" date="2020-06" db="EMBL/GenBank/DDBJ databases">
        <title>Genomic insights into acetone-butanol-ethanol (ABE) fermentation by sequencing solventogenic clostridia strains.</title>
        <authorList>
            <person name="Brown S."/>
        </authorList>
    </citation>
    <scope>NUCLEOTIDE SEQUENCE</scope>
    <source>
        <strain evidence="1">DJ123</strain>
    </source>
</reference>
<evidence type="ECO:0000313" key="2">
    <source>
        <dbReference type="Proteomes" id="UP000822184"/>
    </source>
</evidence>
<accession>A0AAE5H1W3</accession>
<gene>
    <name evidence="1" type="ORF">BCD95_000783</name>
</gene>
<evidence type="ECO:0000313" key="1">
    <source>
        <dbReference type="EMBL" id="NSB12524.1"/>
    </source>
</evidence>
<protein>
    <submittedName>
        <fullName evidence="1">S-formylglutathione hydrolase FrmB</fullName>
    </submittedName>
</protein>
<dbReference type="Pfam" id="PF00756">
    <property type="entry name" value="Esterase"/>
    <property type="match status" value="1"/>
</dbReference>
<keyword evidence="1" id="KW-0378">Hydrolase</keyword>
<sequence>MNNIEVTAVPNEYKKAASKDIQGNIVEVSYSVKNYINKARQLVTNQNISFQEAGRETVDGSEIIKKCNVYLPTGYNEYDKDTRYNVLYLLHGVGGNRYEWLNGSGNDQGNFVICNILDNLIAKGDIDPLIVVFPEGRSAHDWRDNSFNVEGTNMLGFYYFDYELRYDLIPFIESNYNVYANIKDTSSEGIKYNRIHRAIAGLSMGGMQSLNLIIGGYRCDSKTHTGTNTGWSNGLDKTVLAKGMEDLFTYVGAFSNAPTSSSGKVLGSSIALCGYRMNLLYITCGNADEIASREGYEKAIEDLIETGGDNLDNYYQILIEGGVHDFNVWNNGAYNFIRLSFGKRKEYLEPNIVRMALNSYL</sequence>
<dbReference type="InterPro" id="IPR050583">
    <property type="entry name" value="Mycobacterial_A85_antigen"/>
</dbReference>
<dbReference type="InterPro" id="IPR029058">
    <property type="entry name" value="AB_hydrolase_fold"/>
</dbReference>
<dbReference type="AlphaFoldDB" id="A0AAE5H1W3"/>
<dbReference type="RefSeq" id="WP_077854069.1">
    <property type="nucleotide sequence ID" value="NZ_JABTDW010000001.1"/>
</dbReference>
<dbReference type="InterPro" id="IPR000801">
    <property type="entry name" value="Esterase-like"/>
</dbReference>
<dbReference type="GO" id="GO:0016747">
    <property type="term" value="F:acyltransferase activity, transferring groups other than amino-acyl groups"/>
    <property type="evidence" value="ECO:0007669"/>
    <property type="project" value="TreeGrafter"/>
</dbReference>
<dbReference type="Gene3D" id="3.40.50.1820">
    <property type="entry name" value="alpha/beta hydrolase"/>
    <property type="match status" value="1"/>
</dbReference>